<dbReference type="InterPro" id="IPR052021">
    <property type="entry name" value="Type-I_RS_S_subunit"/>
</dbReference>
<dbReference type="PANTHER" id="PTHR30408:SF12">
    <property type="entry name" value="TYPE I RESTRICTION ENZYME MJAVIII SPECIFICITY SUBUNIT"/>
    <property type="match status" value="1"/>
</dbReference>
<evidence type="ECO:0000256" key="1">
    <source>
        <dbReference type="ARBA" id="ARBA00010923"/>
    </source>
</evidence>
<comment type="caution">
    <text evidence="6">The sequence shown here is derived from an EMBL/GenBank/DDBJ whole genome shotgun (WGS) entry which is preliminary data.</text>
</comment>
<keyword evidence="6" id="KW-0378">Hydrolase</keyword>
<evidence type="ECO:0000313" key="7">
    <source>
        <dbReference type="Proteomes" id="UP000239001"/>
    </source>
</evidence>
<dbReference type="GO" id="GO:0004519">
    <property type="term" value="F:endonuclease activity"/>
    <property type="evidence" value="ECO:0007669"/>
    <property type="project" value="UniProtKB-KW"/>
</dbReference>
<keyword evidence="6" id="KW-0540">Nuclease</keyword>
<dbReference type="GO" id="GO:0009307">
    <property type="term" value="P:DNA restriction-modification system"/>
    <property type="evidence" value="ECO:0007669"/>
    <property type="project" value="UniProtKB-KW"/>
</dbReference>
<protein>
    <submittedName>
        <fullName evidence="6">Restriction endonuclease subunit S</fullName>
    </submittedName>
</protein>
<dbReference type="InterPro" id="IPR044946">
    <property type="entry name" value="Restrct_endonuc_typeI_TRD_sf"/>
</dbReference>
<organism evidence="6 7">
    <name type="scientific">Aphanothece hegewaldii CCALA 016</name>
    <dbReference type="NCBI Taxonomy" id="2107694"/>
    <lineage>
        <taxon>Bacteria</taxon>
        <taxon>Bacillati</taxon>
        <taxon>Cyanobacteriota</taxon>
        <taxon>Cyanophyceae</taxon>
        <taxon>Oscillatoriophycideae</taxon>
        <taxon>Chroococcales</taxon>
        <taxon>Aphanothecaceae</taxon>
        <taxon>Aphanothece</taxon>
    </lineage>
</organism>
<dbReference type="SUPFAM" id="SSF116734">
    <property type="entry name" value="DNA methylase specificity domain"/>
    <property type="match status" value="2"/>
</dbReference>
<proteinExistence type="inferred from homology"/>
<evidence type="ECO:0000256" key="4">
    <source>
        <dbReference type="SAM" id="Coils"/>
    </source>
</evidence>
<keyword evidence="3" id="KW-0238">DNA-binding</keyword>
<dbReference type="AlphaFoldDB" id="A0A2T1LQR9"/>
<feature type="coiled-coil region" evidence="4">
    <location>
        <begin position="144"/>
        <end position="171"/>
    </location>
</feature>
<evidence type="ECO:0000313" key="6">
    <source>
        <dbReference type="EMBL" id="PSF29449.1"/>
    </source>
</evidence>
<keyword evidence="7" id="KW-1185">Reference proteome</keyword>
<dbReference type="Proteomes" id="UP000239001">
    <property type="component" value="Unassembled WGS sequence"/>
</dbReference>
<reference evidence="6 7" key="2">
    <citation type="submission" date="2018-03" db="EMBL/GenBank/DDBJ databases">
        <authorList>
            <person name="Keele B.F."/>
        </authorList>
    </citation>
    <scope>NUCLEOTIDE SEQUENCE [LARGE SCALE GENOMIC DNA]</scope>
    <source>
        <strain evidence="6 7">CCALA 016</strain>
    </source>
</reference>
<comment type="similarity">
    <text evidence="1">Belongs to the type-I restriction system S methylase family.</text>
</comment>
<evidence type="ECO:0000256" key="2">
    <source>
        <dbReference type="ARBA" id="ARBA00022747"/>
    </source>
</evidence>
<gene>
    <name evidence="6" type="ORF">C7H19_24330</name>
</gene>
<feature type="domain" description="Type I restriction modification DNA specificity" evidence="5">
    <location>
        <begin position="235"/>
        <end position="362"/>
    </location>
</feature>
<evidence type="ECO:0000256" key="3">
    <source>
        <dbReference type="ARBA" id="ARBA00023125"/>
    </source>
</evidence>
<keyword evidence="4" id="KW-0175">Coiled coil</keyword>
<dbReference type="RefSeq" id="WP_106459496.1">
    <property type="nucleotide sequence ID" value="NZ_PXOH01000064.1"/>
</dbReference>
<dbReference type="GO" id="GO:0003677">
    <property type="term" value="F:DNA binding"/>
    <property type="evidence" value="ECO:0007669"/>
    <property type="project" value="UniProtKB-KW"/>
</dbReference>
<keyword evidence="6" id="KW-0255">Endonuclease</keyword>
<dbReference type="PANTHER" id="PTHR30408">
    <property type="entry name" value="TYPE-1 RESTRICTION ENZYME ECOKI SPECIFICITY PROTEIN"/>
    <property type="match status" value="1"/>
</dbReference>
<sequence length="378" mass="41922">MCQVTAGGTPSRTNPAYFDGGIPWVKIGDMLQGRITSTEETISRKGLENSAAKLLPKGTVLISIFATVGRTAVLDLEAATNQAIAGVTPRNPNLLESNYLRYFLNNIANALERRARGVAQLNINSTILKALLIPLPPLSEQKRIAKILDRAEELRSKRRQAIAQLDTLTQAIFIEMFGDPITNHKNVKTVPLATVCKRITDGTHQPPKWSTSGHPFLFVSNIVTGEITFDTAKFISSETHKELTRRCPIEVGDVLYSTVGSYGVPAIVKTQRKFAFQRHIAHIKPDSNFIDSQFLCAMLASPPLKQQADRTARGVAQKTINLEEIRKFTIFCPPINIQQEFAQRIEAVEKLKAVHRTSLSELDALFASLQHRAFRGEL</sequence>
<dbReference type="Pfam" id="PF01420">
    <property type="entry name" value="Methylase_S"/>
    <property type="match status" value="2"/>
</dbReference>
<dbReference type="CDD" id="cd17246">
    <property type="entry name" value="RMtype1_S_SonII-TRD2-CR2_like"/>
    <property type="match status" value="1"/>
</dbReference>
<feature type="domain" description="Type I restriction modification DNA specificity" evidence="5">
    <location>
        <begin position="1"/>
        <end position="161"/>
    </location>
</feature>
<dbReference type="CDD" id="cd17296">
    <property type="entry name" value="RMtype1_S_MmaC5ORF1169P_TRD1-CR1_like"/>
    <property type="match status" value="1"/>
</dbReference>
<evidence type="ECO:0000259" key="5">
    <source>
        <dbReference type="Pfam" id="PF01420"/>
    </source>
</evidence>
<dbReference type="Gene3D" id="3.90.220.20">
    <property type="entry name" value="DNA methylase specificity domains"/>
    <property type="match status" value="2"/>
</dbReference>
<dbReference type="EMBL" id="PXOH01000064">
    <property type="protein sequence ID" value="PSF29449.1"/>
    <property type="molecule type" value="Genomic_DNA"/>
</dbReference>
<accession>A0A2T1LQR9</accession>
<name>A0A2T1LQR9_9CHRO</name>
<reference evidence="6 7" key="1">
    <citation type="submission" date="2018-03" db="EMBL/GenBank/DDBJ databases">
        <title>The ancient ancestry and fast evolution of plastids.</title>
        <authorList>
            <person name="Moore K.R."/>
            <person name="Magnabosco C."/>
            <person name="Momper L."/>
            <person name="Gold D.A."/>
            <person name="Bosak T."/>
            <person name="Fournier G.P."/>
        </authorList>
    </citation>
    <scope>NUCLEOTIDE SEQUENCE [LARGE SCALE GENOMIC DNA]</scope>
    <source>
        <strain evidence="6 7">CCALA 016</strain>
    </source>
</reference>
<keyword evidence="2" id="KW-0680">Restriction system</keyword>
<dbReference type="InterPro" id="IPR000055">
    <property type="entry name" value="Restrct_endonuc_typeI_TRD"/>
</dbReference>
<dbReference type="OrthoDB" id="426391at2"/>